<keyword evidence="3" id="KW-1185">Reference proteome</keyword>
<feature type="region of interest" description="Disordered" evidence="1">
    <location>
        <begin position="266"/>
        <end position="376"/>
    </location>
</feature>
<dbReference type="EMBL" id="RWGY01000029">
    <property type="protein sequence ID" value="TVU16943.1"/>
    <property type="molecule type" value="Genomic_DNA"/>
</dbReference>
<dbReference type="Gene3D" id="2.40.50.140">
    <property type="entry name" value="Nucleic acid-binding proteins"/>
    <property type="match status" value="1"/>
</dbReference>
<dbReference type="OrthoDB" id="696691at2759"/>
<evidence type="ECO:0000313" key="3">
    <source>
        <dbReference type="Proteomes" id="UP000324897"/>
    </source>
</evidence>
<name>A0A5J9TZY4_9POAL</name>
<accession>A0A5J9TZY4</accession>
<evidence type="ECO:0000256" key="1">
    <source>
        <dbReference type="SAM" id="MobiDB-lite"/>
    </source>
</evidence>
<dbReference type="Proteomes" id="UP000324897">
    <property type="component" value="Chromosome 7"/>
</dbReference>
<dbReference type="Gramene" id="TVU16943">
    <property type="protein sequence ID" value="TVU16943"/>
    <property type="gene ID" value="EJB05_32947"/>
</dbReference>
<dbReference type="InterPro" id="IPR012340">
    <property type="entry name" value="NA-bd_OB-fold"/>
</dbReference>
<dbReference type="AlphaFoldDB" id="A0A5J9TZY4"/>
<feature type="compositionally biased region" description="Low complexity" evidence="1">
    <location>
        <begin position="298"/>
        <end position="307"/>
    </location>
</feature>
<protein>
    <recommendedName>
        <fullName evidence="4">Replication protein A OB domain-containing protein</fullName>
    </recommendedName>
</protein>
<proteinExistence type="predicted"/>
<sequence length="376" mass="40485">MLINRNRKLVRGAMEYSLVRDITPDSHRWCVKTRTVRFNEYLGDERPPVVRRLDFIMLDEKVTLPMQTYALLIPALCADVVGLIERCSTVTIKNTKNGTKPLRTVYITDGRESVSLSLWSIHARLFEAEHCMSLAQQRPVAILFCGVTSGWFGGVRGRLPVHVGLASKSLQLGHHQQKLLTLLPLGIPMKHLYLISFMGVDPDTPLESDGPAVEFVCFGPTAEELIGVPVLSLVESAGAGGGCTPQQITRLCGRIDAVLSMAAVPTEGEASGNKGSLDATAAEPAGVDGTPAETAHDSPVPSNVSSSEELEVAAQEIQGTPPPPETKTPASANEKRPVTEHAEPSVSSGTPASDNKRQRKTKAAKKLNMDELPATE</sequence>
<dbReference type="PANTHER" id="PTHR47165:SF4">
    <property type="entry name" value="OS03G0429900 PROTEIN"/>
    <property type="match status" value="1"/>
</dbReference>
<feature type="compositionally biased region" description="Basic and acidic residues" evidence="1">
    <location>
        <begin position="333"/>
        <end position="343"/>
    </location>
</feature>
<gene>
    <name evidence="2" type="ORF">EJB05_32947</name>
</gene>
<dbReference type="PANTHER" id="PTHR47165">
    <property type="entry name" value="OS03G0429900 PROTEIN"/>
    <property type="match status" value="1"/>
</dbReference>
<evidence type="ECO:0008006" key="4">
    <source>
        <dbReference type="Google" id="ProtNLM"/>
    </source>
</evidence>
<reference evidence="2 3" key="1">
    <citation type="journal article" date="2019" name="Sci. Rep.">
        <title>A high-quality genome of Eragrostis curvula grass provides insights into Poaceae evolution and supports new strategies to enhance forage quality.</title>
        <authorList>
            <person name="Carballo J."/>
            <person name="Santos B.A.C.M."/>
            <person name="Zappacosta D."/>
            <person name="Garbus I."/>
            <person name="Selva J.P."/>
            <person name="Gallo C.A."/>
            <person name="Diaz A."/>
            <person name="Albertini E."/>
            <person name="Caccamo M."/>
            <person name="Echenique V."/>
        </authorList>
    </citation>
    <scope>NUCLEOTIDE SEQUENCE [LARGE SCALE GENOMIC DNA]</scope>
    <source>
        <strain evidence="3">cv. Victoria</strain>
        <tissue evidence="2">Leaf</tissue>
    </source>
</reference>
<evidence type="ECO:0000313" key="2">
    <source>
        <dbReference type="EMBL" id="TVU16943.1"/>
    </source>
</evidence>
<organism evidence="2 3">
    <name type="scientific">Eragrostis curvula</name>
    <name type="common">weeping love grass</name>
    <dbReference type="NCBI Taxonomy" id="38414"/>
    <lineage>
        <taxon>Eukaryota</taxon>
        <taxon>Viridiplantae</taxon>
        <taxon>Streptophyta</taxon>
        <taxon>Embryophyta</taxon>
        <taxon>Tracheophyta</taxon>
        <taxon>Spermatophyta</taxon>
        <taxon>Magnoliopsida</taxon>
        <taxon>Liliopsida</taxon>
        <taxon>Poales</taxon>
        <taxon>Poaceae</taxon>
        <taxon>PACMAD clade</taxon>
        <taxon>Chloridoideae</taxon>
        <taxon>Eragrostideae</taxon>
        <taxon>Eragrostidinae</taxon>
        <taxon>Eragrostis</taxon>
    </lineage>
</organism>
<comment type="caution">
    <text evidence="2">The sequence shown here is derived from an EMBL/GenBank/DDBJ whole genome shotgun (WGS) entry which is preliminary data.</text>
</comment>
<feature type="non-terminal residue" evidence="2">
    <location>
        <position position="1"/>
    </location>
</feature>